<name>A0ABM8TU36_9BURK</name>
<dbReference type="PROSITE" id="PS51462">
    <property type="entry name" value="NUDIX"/>
    <property type="match status" value="1"/>
</dbReference>
<dbReference type="InterPro" id="IPR033715">
    <property type="entry name" value="GDPMH"/>
</dbReference>
<dbReference type="PANTHER" id="PTHR43046:SF12">
    <property type="entry name" value="GDP-MANNOSE MANNOSYL HYDROLASE"/>
    <property type="match status" value="1"/>
</dbReference>
<dbReference type="GO" id="GO:0016787">
    <property type="term" value="F:hydrolase activity"/>
    <property type="evidence" value="ECO:0007669"/>
    <property type="project" value="UniProtKB-KW"/>
</dbReference>
<dbReference type="SUPFAM" id="SSF55811">
    <property type="entry name" value="Nudix"/>
    <property type="match status" value="1"/>
</dbReference>
<evidence type="ECO:0000313" key="7">
    <source>
        <dbReference type="Proteomes" id="UP000672657"/>
    </source>
</evidence>
<evidence type="ECO:0000256" key="1">
    <source>
        <dbReference type="ARBA" id="ARBA00001946"/>
    </source>
</evidence>
<dbReference type="Gene3D" id="3.90.79.10">
    <property type="entry name" value="Nucleoside Triphosphate Pyrophosphohydrolase"/>
    <property type="match status" value="1"/>
</dbReference>
<keyword evidence="7" id="KW-1185">Reference proteome</keyword>
<evidence type="ECO:0000256" key="2">
    <source>
        <dbReference type="ARBA" id="ARBA00022723"/>
    </source>
</evidence>
<keyword evidence="4" id="KW-0460">Magnesium</keyword>
<dbReference type="CDD" id="cd03430">
    <property type="entry name" value="NUDIX_GDPMH_NudD"/>
    <property type="match status" value="1"/>
</dbReference>
<keyword evidence="2" id="KW-0479">Metal-binding</keyword>
<evidence type="ECO:0000259" key="5">
    <source>
        <dbReference type="PROSITE" id="PS51462"/>
    </source>
</evidence>
<evidence type="ECO:0000256" key="3">
    <source>
        <dbReference type="ARBA" id="ARBA00022801"/>
    </source>
</evidence>
<dbReference type="PANTHER" id="PTHR43046">
    <property type="entry name" value="GDP-MANNOSE MANNOSYL HYDROLASE"/>
    <property type="match status" value="1"/>
</dbReference>
<evidence type="ECO:0000313" key="6">
    <source>
        <dbReference type="EMBL" id="CAG2159887.1"/>
    </source>
</evidence>
<dbReference type="InterPro" id="IPR000086">
    <property type="entry name" value="NUDIX_hydrolase_dom"/>
</dbReference>
<comment type="cofactor">
    <cofactor evidence="1">
        <name>Mg(2+)</name>
        <dbReference type="ChEBI" id="CHEBI:18420"/>
    </cofactor>
</comment>
<feature type="domain" description="Nudix hydrolase" evidence="5">
    <location>
        <begin position="12"/>
        <end position="158"/>
    </location>
</feature>
<dbReference type="InterPro" id="IPR015797">
    <property type="entry name" value="NUDIX_hydrolase-like_dom_sf"/>
</dbReference>
<reference evidence="6 7" key="1">
    <citation type="submission" date="2021-03" db="EMBL/GenBank/DDBJ databases">
        <authorList>
            <person name="Peeters C."/>
        </authorList>
    </citation>
    <scope>NUCLEOTIDE SEQUENCE [LARGE SCALE GENOMIC DNA]</scope>
    <source>
        <strain evidence="6 7">LMG 26411</strain>
    </source>
</reference>
<organism evidence="6 7">
    <name type="scientific">Cupriavidus numazuensis</name>
    <dbReference type="NCBI Taxonomy" id="221992"/>
    <lineage>
        <taxon>Bacteria</taxon>
        <taxon>Pseudomonadati</taxon>
        <taxon>Pseudomonadota</taxon>
        <taxon>Betaproteobacteria</taxon>
        <taxon>Burkholderiales</taxon>
        <taxon>Burkholderiaceae</taxon>
        <taxon>Cupriavidus</taxon>
    </lineage>
</organism>
<dbReference type="Proteomes" id="UP000672657">
    <property type="component" value="Unassembled WGS sequence"/>
</dbReference>
<keyword evidence="3 6" id="KW-0378">Hydrolase</keyword>
<proteinExistence type="predicted"/>
<dbReference type="Pfam" id="PF00293">
    <property type="entry name" value="NUDIX"/>
    <property type="match status" value="1"/>
</dbReference>
<evidence type="ECO:0000256" key="4">
    <source>
        <dbReference type="ARBA" id="ARBA00022842"/>
    </source>
</evidence>
<dbReference type="NCBIfam" id="NF011963">
    <property type="entry name" value="PRK15434.1"/>
    <property type="match status" value="1"/>
</dbReference>
<comment type="caution">
    <text evidence="6">The sequence shown here is derived from an EMBL/GenBank/DDBJ whole genome shotgun (WGS) entry which is preliminary data.</text>
</comment>
<dbReference type="EC" id="3.6.1.-" evidence="6"/>
<dbReference type="PIRSF" id="PIRSF037599">
    <property type="entry name" value="GDPMH"/>
    <property type="match status" value="1"/>
</dbReference>
<dbReference type="EMBL" id="CAJPVI010000067">
    <property type="protein sequence ID" value="CAG2159887.1"/>
    <property type="molecule type" value="Genomic_DNA"/>
</dbReference>
<gene>
    <name evidence="6" type="primary">gmm</name>
    <name evidence="6" type="ORF">LMG26411_07058</name>
</gene>
<sequence>MLSSDDFLSVVRLAPLVAIDLIVTDPRGAVLVGCRRNRPAQGSWFVPGGRIRKGETLDDAFRRIVIDELGDAMGGQACVSARRGDAVLLGVYEHFYDDNFAGAEGVGTHYVVFGYGVTAATAVLPGQEGQHSAYRWVLPGELLADDMVHVNTKAYFGG</sequence>
<accession>A0ABM8TU36</accession>
<dbReference type="RefSeq" id="WP_211957832.1">
    <property type="nucleotide sequence ID" value="NZ_CAJPVI010000067.1"/>
</dbReference>
<protein>
    <submittedName>
        <fullName evidence="6">GDP-mannose mannosyl hydrolase</fullName>
        <ecNumber evidence="6">3.6.1.-</ecNumber>
    </submittedName>
</protein>